<evidence type="ECO:0000256" key="8">
    <source>
        <dbReference type="ARBA" id="ARBA00022989"/>
    </source>
</evidence>
<feature type="transmembrane region" description="Helical" evidence="12">
    <location>
        <begin position="228"/>
        <end position="257"/>
    </location>
</feature>
<dbReference type="SUPFAM" id="SSF161098">
    <property type="entry name" value="MetI-like"/>
    <property type="match status" value="1"/>
</dbReference>
<protein>
    <recommendedName>
        <fullName evidence="11">Oligopeptide transport system permease protein OppC</fullName>
    </recommendedName>
</protein>
<keyword evidence="4" id="KW-0997">Cell inner membrane</keyword>
<keyword evidence="9 12" id="KW-0472">Membrane</keyword>
<feature type="transmembrane region" description="Helical" evidence="12">
    <location>
        <begin position="48"/>
        <end position="69"/>
    </location>
</feature>
<evidence type="ECO:0000256" key="4">
    <source>
        <dbReference type="ARBA" id="ARBA00022519"/>
    </source>
</evidence>
<evidence type="ECO:0000256" key="2">
    <source>
        <dbReference type="ARBA" id="ARBA00022448"/>
    </source>
</evidence>
<comment type="caution">
    <text evidence="14">The sequence shown here is derived from an EMBL/GenBank/DDBJ whole genome shotgun (WGS) entry which is preliminary data.</text>
</comment>
<dbReference type="InterPro" id="IPR000515">
    <property type="entry name" value="MetI-like"/>
</dbReference>
<comment type="subcellular location">
    <subcellularLocation>
        <location evidence="1">Cell inner membrane</location>
        <topology evidence="1">Multi-pass membrane protein</topology>
    </subcellularLocation>
    <subcellularLocation>
        <location evidence="12">Cell membrane</location>
        <topology evidence="12">Multi-pass membrane protein</topology>
    </subcellularLocation>
</comment>
<feature type="transmembrane region" description="Helical" evidence="12">
    <location>
        <begin position="113"/>
        <end position="138"/>
    </location>
</feature>
<dbReference type="NCBIfam" id="NF011935">
    <property type="entry name" value="PRK15406.1"/>
    <property type="match status" value="1"/>
</dbReference>
<comment type="similarity">
    <text evidence="10">Belongs to the binding-protein-dependent transport system permease family. OppBC subfamily.</text>
</comment>
<organism evidence="14 15">
    <name type="scientific">Kistimonas scapharcae</name>
    <dbReference type="NCBI Taxonomy" id="1036133"/>
    <lineage>
        <taxon>Bacteria</taxon>
        <taxon>Pseudomonadati</taxon>
        <taxon>Pseudomonadota</taxon>
        <taxon>Gammaproteobacteria</taxon>
        <taxon>Oceanospirillales</taxon>
        <taxon>Endozoicomonadaceae</taxon>
        <taxon>Kistimonas</taxon>
    </lineage>
</organism>
<accession>A0ABP8V8L5</accession>
<keyword evidence="8 12" id="KW-1133">Transmembrane helix</keyword>
<dbReference type="Pfam" id="PF12911">
    <property type="entry name" value="OppC_N"/>
    <property type="match status" value="1"/>
</dbReference>
<proteinExistence type="inferred from homology"/>
<dbReference type="RefSeq" id="WP_425559365.1">
    <property type="nucleotide sequence ID" value="NZ_BAABFL010000478.1"/>
</dbReference>
<dbReference type="InterPro" id="IPR035906">
    <property type="entry name" value="MetI-like_sf"/>
</dbReference>
<evidence type="ECO:0000313" key="14">
    <source>
        <dbReference type="EMBL" id="GAA4652608.1"/>
    </source>
</evidence>
<dbReference type="PROSITE" id="PS50928">
    <property type="entry name" value="ABC_TM1"/>
    <property type="match status" value="1"/>
</dbReference>
<keyword evidence="6" id="KW-0571">Peptide transport</keyword>
<feature type="domain" description="ABC transmembrane type-1" evidence="13">
    <location>
        <begin position="111"/>
        <end position="295"/>
    </location>
</feature>
<dbReference type="PANTHER" id="PTHR43386:SF2">
    <property type="entry name" value="OLIGOPEPTIDE TRANSPORT SYSTEM PERMEASE PROTEIN OPPC"/>
    <property type="match status" value="1"/>
</dbReference>
<name>A0ABP8V8L5_9GAMM</name>
<dbReference type="InterPro" id="IPR050366">
    <property type="entry name" value="BP-dependent_transpt_permease"/>
</dbReference>
<keyword evidence="5 12" id="KW-0812">Transmembrane</keyword>
<feature type="transmembrane region" description="Helical" evidence="12">
    <location>
        <begin position="277"/>
        <end position="300"/>
    </location>
</feature>
<feature type="transmembrane region" description="Helical" evidence="12">
    <location>
        <begin position="174"/>
        <end position="193"/>
    </location>
</feature>
<gene>
    <name evidence="14" type="primary">oppC</name>
    <name evidence="14" type="ORF">GCM10023116_48920</name>
</gene>
<dbReference type="InterPro" id="IPR025966">
    <property type="entry name" value="OppC_N"/>
</dbReference>
<feature type="transmembrane region" description="Helical" evidence="12">
    <location>
        <begin position="150"/>
        <end position="168"/>
    </location>
</feature>
<keyword evidence="7" id="KW-0653">Protein transport</keyword>
<evidence type="ECO:0000313" key="15">
    <source>
        <dbReference type="Proteomes" id="UP001500604"/>
    </source>
</evidence>
<dbReference type="PANTHER" id="PTHR43386">
    <property type="entry name" value="OLIGOPEPTIDE TRANSPORT SYSTEM PERMEASE PROTEIN APPC"/>
    <property type="match status" value="1"/>
</dbReference>
<keyword evidence="2 12" id="KW-0813">Transport</keyword>
<evidence type="ECO:0000256" key="12">
    <source>
        <dbReference type="RuleBase" id="RU363032"/>
    </source>
</evidence>
<evidence type="ECO:0000256" key="1">
    <source>
        <dbReference type="ARBA" id="ARBA00004429"/>
    </source>
</evidence>
<sequence length="312" mass="34114">MSLMNNKSDPILNTGAMEALADKLSPSIEIEGRSLWADARARFLRNRAAIASLVILALIGLLVIFGPMLSPYSYDEIDWANMSVPPALDNSHWFGTDSLGRDLFVRTLMGGRISFMVGIMGALVAVLIGTLYGAIAGFSGGRTDSIMMRILEILQSFPFMFLVILMVTFFGRSILLIFIAIGAVSWLDMARIVRGQTLSLKNKEFIEAARVCGTPTHRMILQHIVPNVLGIVVVYASLLVPGMILFESFLSFLGLGVQEPMTSWGALVNEGAQAMEVAAWQLAFPVAFLVITLFCFNFVGDGLRDALDPKDR</sequence>
<dbReference type="Proteomes" id="UP001500604">
    <property type="component" value="Unassembled WGS sequence"/>
</dbReference>
<evidence type="ECO:0000259" key="13">
    <source>
        <dbReference type="PROSITE" id="PS50928"/>
    </source>
</evidence>
<evidence type="ECO:0000256" key="7">
    <source>
        <dbReference type="ARBA" id="ARBA00022927"/>
    </source>
</evidence>
<dbReference type="Gene3D" id="1.10.3720.10">
    <property type="entry name" value="MetI-like"/>
    <property type="match status" value="1"/>
</dbReference>
<evidence type="ECO:0000256" key="3">
    <source>
        <dbReference type="ARBA" id="ARBA00022475"/>
    </source>
</evidence>
<dbReference type="CDD" id="cd06261">
    <property type="entry name" value="TM_PBP2"/>
    <property type="match status" value="1"/>
</dbReference>
<evidence type="ECO:0000256" key="11">
    <source>
        <dbReference type="ARBA" id="ARBA00072251"/>
    </source>
</evidence>
<dbReference type="Pfam" id="PF00528">
    <property type="entry name" value="BPD_transp_1"/>
    <property type="match status" value="1"/>
</dbReference>
<evidence type="ECO:0000256" key="6">
    <source>
        <dbReference type="ARBA" id="ARBA00022856"/>
    </source>
</evidence>
<reference evidence="15" key="1">
    <citation type="journal article" date="2019" name="Int. J. Syst. Evol. Microbiol.">
        <title>The Global Catalogue of Microorganisms (GCM) 10K type strain sequencing project: providing services to taxonomists for standard genome sequencing and annotation.</title>
        <authorList>
            <consortium name="The Broad Institute Genomics Platform"/>
            <consortium name="The Broad Institute Genome Sequencing Center for Infectious Disease"/>
            <person name="Wu L."/>
            <person name="Ma J."/>
        </authorList>
    </citation>
    <scope>NUCLEOTIDE SEQUENCE [LARGE SCALE GENOMIC DNA]</scope>
    <source>
        <strain evidence="15">JCM 17805</strain>
    </source>
</reference>
<dbReference type="EMBL" id="BAABFL010000478">
    <property type="protein sequence ID" value="GAA4652608.1"/>
    <property type="molecule type" value="Genomic_DNA"/>
</dbReference>
<keyword evidence="3" id="KW-1003">Cell membrane</keyword>
<evidence type="ECO:0000256" key="5">
    <source>
        <dbReference type="ARBA" id="ARBA00022692"/>
    </source>
</evidence>
<keyword evidence="15" id="KW-1185">Reference proteome</keyword>
<evidence type="ECO:0000256" key="10">
    <source>
        <dbReference type="ARBA" id="ARBA00024202"/>
    </source>
</evidence>
<evidence type="ECO:0000256" key="9">
    <source>
        <dbReference type="ARBA" id="ARBA00023136"/>
    </source>
</evidence>